<evidence type="ECO:0000313" key="6">
    <source>
        <dbReference type="Proteomes" id="UP000063308"/>
    </source>
</evidence>
<evidence type="ECO:0000256" key="1">
    <source>
        <dbReference type="ARBA" id="ARBA00022729"/>
    </source>
</evidence>
<dbReference type="GO" id="GO:0015159">
    <property type="term" value="F:polysaccharide transmembrane transporter activity"/>
    <property type="evidence" value="ECO:0007669"/>
    <property type="project" value="InterPro"/>
</dbReference>
<dbReference type="PANTHER" id="PTHR33619">
    <property type="entry name" value="POLYSACCHARIDE EXPORT PROTEIN GFCE-RELATED"/>
    <property type="match status" value="1"/>
</dbReference>
<name>A0A0E3VSS2_9BRAD</name>
<dbReference type="EMBL" id="AP014685">
    <property type="protein sequence ID" value="BAR54405.1"/>
    <property type="molecule type" value="Genomic_DNA"/>
</dbReference>
<dbReference type="InterPro" id="IPR049712">
    <property type="entry name" value="Poly_export"/>
</dbReference>
<dbReference type="Pfam" id="PF02563">
    <property type="entry name" value="Poly_export"/>
    <property type="match status" value="1"/>
</dbReference>
<protein>
    <submittedName>
        <fullName evidence="5">Putative exopolysaccharide production protein</fullName>
    </submittedName>
</protein>
<dbReference type="PANTHER" id="PTHR33619:SF3">
    <property type="entry name" value="POLYSACCHARIDE EXPORT PROTEIN GFCE-RELATED"/>
    <property type="match status" value="1"/>
</dbReference>
<proteinExistence type="predicted"/>
<organism evidence="5 6">
    <name type="scientific">Bradyrhizobium diazoefficiens</name>
    <dbReference type="NCBI Taxonomy" id="1355477"/>
    <lineage>
        <taxon>Bacteria</taxon>
        <taxon>Pseudomonadati</taxon>
        <taxon>Pseudomonadota</taxon>
        <taxon>Alphaproteobacteria</taxon>
        <taxon>Hyphomicrobiales</taxon>
        <taxon>Nitrobacteraceae</taxon>
        <taxon>Bradyrhizobium</taxon>
    </lineage>
</organism>
<evidence type="ECO:0000259" key="4">
    <source>
        <dbReference type="Pfam" id="PF25994"/>
    </source>
</evidence>
<dbReference type="AlphaFoldDB" id="A0A0E3VSS2"/>
<keyword evidence="1" id="KW-0732">Signal</keyword>
<feature type="region of interest" description="Disordered" evidence="2">
    <location>
        <begin position="448"/>
        <end position="502"/>
    </location>
</feature>
<dbReference type="Gene3D" id="3.30.1950.10">
    <property type="entry name" value="wza like domain"/>
    <property type="match status" value="1"/>
</dbReference>
<gene>
    <name evidence="5" type="ORF">NK6_1220</name>
</gene>
<sequence length="502" mass="55408">MNTFERLHLGDHVRTGNVAMPNSRLHNTFHVGVSGSDLGRCIKWALVAVGLTISVTQARAEYLVNIGDVLEVAVAGVPELRHRAAVQMDGNVSLPLVGSLPVAGLPLPQIRAKIGAALARKVFRQRASDGRETAVVIDADEVTTVIAEYKPIYVNGDVSKPGEYPYRPSITARQLVAVAGGYDIMRIRMNNPYLESADLRSEYGSLWTEFAREQAHMWRIKSELGEATQISPGALTDVPVARSAISEIVHAETEYLKIKESDHQQEKSFLERGVRQGDEEVRVLSEQQKREEEGFQSDLEELQKAQDLFARGSLTSPRVTDARRAVLLSSTRKLQTSAQLMQVKKQQDELVRKLTKLDDQRRLALFRELQDTSLKLNQIRERLQSVGEKLQYTAMVRSQLAGGGGSKPGIAIIRKGEKGPERIAANEDTELQPGDAIEVTLRYQDGLEAPPRKKLSNLNAPAATGRIDVTAAEPSQPAADDEATRGVTSHRNTDDSLSFQRK</sequence>
<dbReference type="InterPro" id="IPR058781">
    <property type="entry name" value="HH_AprE-like"/>
</dbReference>
<feature type="domain" description="Polysaccharide export protein N-terminal" evidence="3">
    <location>
        <begin position="57"/>
        <end position="122"/>
    </location>
</feature>
<evidence type="ECO:0000259" key="3">
    <source>
        <dbReference type="Pfam" id="PF02563"/>
    </source>
</evidence>
<feature type="compositionally biased region" description="Polar residues" evidence="2">
    <location>
        <begin position="486"/>
        <end position="502"/>
    </location>
</feature>
<feature type="domain" description="AprE-like long alpha-helical hairpin" evidence="4">
    <location>
        <begin position="200"/>
        <end position="386"/>
    </location>
</feature>
<evidence type="ECO:0000313" key="5">
    <source>
        <dbReference type="EMBL" id="BAR54405.1"/>
    </source>
</evidence>
<dbReference type="Proteomes" id="UP000063308">
    <property type="component" value="Chromosome"/>
</dbReference>
<evidence type="ECO:0000256" key="2">
    <source>
        <dbReference type="SAM" id="MobiDB-lite"/>
    </source>
</evidence>
<accession>A0A0E3VSS2</accession>
<dbReference type="Pfam" id="PF25994">
    <property type="entry name" value="HH_AprE"/>
    <property type="match status" value="1"/>
</dbReference>
<dbReference type="InterPro" id="IPR003715">
    <property type="entry name" value="Poly_export_N"/>
</dbReference>
<reference evidence="5 6" key="1">
    <citation type="submission" date="2014-11" db="EMBL/GenBank/DDBJ databases">
        <title>Symbiosis island explosion on the genome of extra-slow-growing strains of soybean bradyrhizobia with massive insertion sequences.</title>
        <authorList>
            <person name="Iida T."/>
            <person name="Minamisawa K."/>
        </authorList>
    </citation>
    <scope>NUCLEOTIDE SEQUENCE [LARGE SCALE GENOMIC DNA]</scope>
    <source>
        <strain evidence="5 6">NK6</strain>
    </source>
</reference>